<evidence type="ECO:0000313" key="2">
    <source>
        <dbReference type="EMBL" id="OOK64956.1"/>
    </source>
</evidence>
<dbReference type="Proteomes" id="UP000189229">
    <property type="component" value="Unassembled WGS sequence"/>
</dbReference>
<protein>
    <submittedName>
        <fullName evidence="2">Uncharacterized protein</fullName>
    </submittedName>
</protein>
<evidence type="ECO:0000256" key="1">
    <source>
        <dbReference type="SAM" id="MobiDB-lite"/>
    </source>
</evidence>
<sequence>MEPVEQQRSLTRTGPDPAATSIRPVGQVGLAVPVVMLG</sequence>
<comment type="caution">
    <text evidence="2">The sequence shown here is derived from an EMBL/GenBank/DDBJ whole genome shotgun (WGS) entry which is preliminary data.</text>
</comment>
<reference evidence="2 3" key="1">
    <citation type="submission" date="2017-02" db="EMBL/GenBank/DDBJ databases">
        <title>Complete genome sequences of Mycobacterium kansasii strains isolated from rhesus macaques.</title>
        <authorList>
            <person name="Panda A."/>
            <person name="Nagaraj S."/>
            <person name="Zhao X."/>
            <person name="Tettelin H."/>
            <person name="Detolla L.J."/>
        </authorList>
    </citation>
    <scope>NUCLEOTIDE SEQUENCE [LARGE SCALE GENOMIC DNA]</scope>
    <source>
        <strain evidence="2 3">11-3813</strain>
    </source>
</reference>
<organism evidence="2 3">
    <name type="scientific">Mycobacterium kansasii</name>
    <dbReference type="NCBI Taxonomy" id="1768"/>
    <lineage>
        <taxon>Bacteria</taxon>
        <taxon>Bacillati</taxon>
        <taxon>Actinomycetota</taxon>
        <taxon>Actinomycetes</taxon>
        <taxon>Mycobacteriales</taxon>
        <taxon>Mycobacteriaceae</taxon>
        <taxon>Mycobacterium</taxon>
    </lineage>
</organism>
<accession>A0A1V3WEV6</accession>
<dbReference type="EMBL" id="MVBM01000011">
    <property type="protein sequence ID" value="OOK64956.1"/>
    <property type="molecule type" value="Genomic_DNA"/>
</dbReference>
<feature type="region of interest" description="Disordered" evidence="1">
    <location>
        <begin position="1"/>
        <end position="22"/>
    </location>
</feature>
<proteinExistence type="predicted"/>
<evidence type="ECO:0000313" key="3">
    <source>
        <dbReference type="Proteomes" id="UP000189229"/>
    </source>
</evidence>
<dbReference type="AlphaFoldDB" id="A0A1V3WEV6"/>
<name>A0A1V3WEV6_MYCKA</name>
<feature type="compositionally biased region" description="Polar residues" evidence="1">
    <location>
        <begin position="1"/>
        <end position="12"/>
    </location>
</feature>
<gene>
    <name evidence="2" type="ORF">BZL30_8836</name>
</gene>